<evidence type="ECO:0000313" key="2">
    <source>
        <dbReference type="EMBL" id="KAG5603650.1"/>
    </source>
</evidence>
<organism evidence="2 3">
    <name type="scientific">Solanum commersonii</name>
    <name type="common">Commerson's wild potato</name>
    <name type="synonym">Commerson's nightshade</name>
    <dbReference type="NCBI Taxonomy" id="4109"/>
    <lineage>
        <taxon>Eukaryota</taxon>
        <taxon>Viridiplantae</taxon>
        <taxon>Streptophyta</taxon>
        <taxon>Embryophyta</taxon>
        <taxon>Tracheophyta</taxon>
        <taxon>Spermatophyta</taxon>
        <taxon>Magnoliopsida</taxon>
        <taxon>eudicotyledons</taxon>
        <taxon>Gunneridae</taxon>
        <taxon>Pentapetalae</taxon>
        <taxon>asterids</taxon>
        <taxon>lamiids</taxon>
        <taxon>Solanales</taxon>
        <taxon>Solanaceae</taxon>
        <taxon>Solanoideae</taxon>
        <taxon>Solaneae</taxon>
        <taxon>Solanum</taxon>
    </lineage>
</organism>
<keyword evidence="1" id="KW-0732">Signal</keyword>
<dbReference type="AlphaFoldDB" id="A0A9J5YTE9"/>
<comment type="caution">
    <text evidence="2">The sequence shown here is derived from an EMBL/GenBank/DDBJ whole genome shotgun (WGS) entry which is preliminary data.</text>
</comment>
<feature type="chain" id="PRO_5039885898" evidence="1">
    <location>
        <begin position="21"/>
        <end position="281"/>
    </location>
</feature>
<name>A0A9J5YTE9_SOLCO</name>
<evidence type="ECO:0000256" key="1">
    <source>
        <dbReference type="SAM" id="SignalP"/>
    </source>
</evidence>
<sequence length="281" mass="32028">MVCISISNLTLLSISTLSSSKVDIADNAASTTSTLSWCKQDSSLSTALASIKQKLSSAEQTPRWTEHNGIAFLLTNARLSVMFWWGSFARRVAETACFSVIRGLSDGLRESDKKLKCCNAEFFVRVIDELDEIVASVCLFDHRGNGRRCFGILHQAYQDSNKVKIHFFRGRVLDPLDEVEYHSYKGCIPARNISTLYHFDQSRRNSFSNIDYVVRSKHDFPENLYCQTCPYPQWLNYNERVRNSSLIERWAKQSVEVVGCSLKETINSQFKTQSDIFDISI</sequence>
<dbReference type="EMBL" id="JACXVP010000005">
    <property type="protein sequence ID" value="KAG5603650.1"/>
    <property type="molecule type" value="Genomic_DNA"/>
</dbReference>
<proteinExistence type="predicted"/>
<protein>
    <submittedName>
        <fullName evidence="2">Uncharacterized protein</fullName>
    </submittedName>
</protein>
<reference evidence="2 3" key="1">
    <citation type="submission" date="2020-09" db="EMBL/GenBank/DDBJ databases">
        <title>De no assembly of potato wild relative species, Solanum commersonii.</title>
        <authorList>
            <person name="Cho K."/>
        </authorList>
    </citation>
    <scope>NUCLEOTIDE SEQUENCE [LARGE SCALE GENOMIC DNA]</scope>
    <source>
        <strain evidence="2">LZ3.2</strain>
        <tissue evidence="2">Leaf</tissue>
    </source>
</reference>
<evidence type="ECO:0000313" key="3">
    <source>
        <dbReference type="Proteomes" id="UP000824120"/>
    </source>
</evidence>
<feature type="signal peptide" evidence="1">
    <location>
        <begin position="1"/>
        <end position="20"/>
    </location>
</feature>
<keyword evidence="3" id="KW-1185">Reference proteome</keyword>
<dbReference type="Proteomes" id="UP000824120">
    <property type="component" value="Chromosome 5"/>
</dbReference>
<accession>A0A9J5YTE9</accession>
<gene>
    <name evidence="2" type="ORF">H5410_025142</name>
</gene>